<dbReference type="EMBL" id="DXES01000033">
    <property type="protein sequence ID" value="HIX64926.1"/>
    <property type="molecule type" value="Genomic_DNA"/>
</dbReference>
<evidence type="ECO:0000256" key="5">
    <source>
        <dbReference type="ARBA" id="ARBA00022989"/>
    </source>
</evidence>
<dbReference type="Pfam" id="PF00528">
    <property type="entry name" value="BPD_transp_1"/>
    <property type="match status" value="1"/>
</dbReference>
<evidence type="ECO:0000259" key="8">
    <source>
        <dbReference type="PROSITE" id="PS50928"/>
    </source>
</evidence>
<keyword evidence="5 7" id="KW-1133">Transmembrane helix</keyword>
<dbReference type="SUPFAM" id="SSF161098">
    <property type="entry name" value="MetI-like"/>
    <property type="match status" value="1"/>
</dbReference>
<dbReference type="AlphaFoldDB" id="A0A9D1WPY0"/>
<dbReference type="PROSITE" id="PS50928">
    <property type="entry name" value="ABC_TM1"/>
    <property type="match status" value="1"/>
</dbReference>
<feature type="transmembrane region" description="Helical" evidence="7">
    <location>
        <begin position="67"/>
        <end position="88"/>
    </location>
</feature>
<proteinExistence type="inferred from homology"/>
<feature type="transmembrane region" description="Helical" evidence="7">
    <location>
        <begin position="125"/>
        <end position="147"/>
    </location>
</feature>
<feature type="transmembrane region" description="Helical" evidence="7">
    <location>
        <begin position="100"/>
        <end position="119"/>
    </location>
</feature>
<feature type="domain" description="ABC transmembrane type-1" evidence="8">
    <location>
        <begin position="56"/>
        <end position="240"/>
    </location>
</feature>
<dbReference type="PANTHER" id="PTHR30151">
    <property type="entry name" value="ALKANE SULFONATE ABC TRANSPORTER-RELATED, MEMBRANE SUBUNIT"/>
    <property type="match status" value="1"/>
</dbReference>
<accession>A0A9D1WPY0</accession>
<evidence type="ECO:0000256" key="1">
    <source>
        <dbReference type="ARBA" id="ARBA00004651"/>
    </source>
</evidence>
<dbReference type="InterPro" id="IPR000515">
    <property type="entry name" value="MetI-like"/>
</dbReference>
<reference evidence="9" key="1">
    <citation type="journal article" date="2021" name="PeerJ">
        <title>Extensive microbial diversity within the chicken gut microbiome revealed by metagenomics and culture.</title>
        <authorList>
            <person name="Gilroy R."/>
            <person name="Ravi A."/>
            <person name="Getino M."/>
            <person name="Pursley I."/>
            <person name="Horton D.L."/>
            <person name="Alikhan N.F."/>
            <person name="Baker D."/>
            <person name="Gharbi K."/>
            <person name="Hall N."/>
            <person name="Watson M."/>
            <person name="Adriaenssens E.M."/>
            <person name="Foster-Nyarko E."/>
            <person name="Jarju S."/>
            <person name="Secka A."/>
            <person name="Antonio M."/>
            <person name="Oren A."/>
            <person name="Chaudhuri R.R."/>
            <person name="La Ragione R."/>
            <person name="Hildebrand F."/>
            <person name="Pallen M.J."/>
        </authorList>
    </citation>
    <scope>NUCLEOTIDE SEQUENCE</scope>
    <source>
        <strain evidence="9">CHK188-5543</strain>
    </source>
</reference>
<evidence type="ECO:0000313" key="9">
    <source>
        <dbReference type="EMBL" id="HIX64926.1"/>
    </source>
</evidence>
<reference evidence="9" key="2">
    <citation type="submission" date="2021-04" db="EMBL/GenBank/DDBJ databases">
        <authorList>
            <person name="Gilroy R."/>
        </authorList>
    </citation>
    <scope>NUCLEOTIDE SEQUENCE</scope>
    <source>
        <strain evidence="9">CHK188-5543</strain>
    </source>
</reference>
<dbReference type="Proteomes" id="UP000886800">
    <property type="component" value="Unassembled WGS sequence"/>
</dbReference>
<evidence type="ECO:0000256" key="7">
    <source>
        <dbReference type="RuleBase" id="RU363032"/>
    </source>
</evidence>
<evidence type="ECO:0000256" key="2">
    <source>
        <dbReference type="ARBA" id="ARBA00022448"/>
    </source>
</evidence>
<keyword evidence="6 7" id="KW-0472">Membrane</keyword>
<feature type="transmembrane region" description="Helical" evidence="7">
    <location>
        <begin position="168"/>
        <end position="190"/>
    </location>
</feature>
<dbReference type="Gene3D" id="1.10.3720.10">
    <property type="entry name" value="MetI-like"/>
    <property type="match status" value="1"/>
</dbReference>
<protein>
    <submittedName>
        <fullName evidence="9">ABC transporter permease subunit</fullName>
    </submittedName>
</protein>
<dbReference type="InterPro" id="IPR035906">
    <property type="entry name" value="MetI-like_sf"/>
</dbReference>
<sequence length="254" mass="28526">MTSTTPPRRNKIRLWAVLIWLAVWQAASLWVGEAILLASPISVFLRLIQLCQTGEFWGSILFSLVRILWGFLLGAGLGGLFAGLAALLRPVEELLSPLMLVMKTTPVTSIIIVCLIWIPSRNLSVFTAFLMVFPILYTNLLEGIRATDPQLLEMAELFQVPRYKRVRYIYLSQLIPYLRSGFAVAVGLSWKAGAAAEVIGIPKGSIGEHLYDAKLFLDTPSLFAWTVVIICMSILFERVFLWGLSKLLKRLERM</sequence>
<organism evidence="9 10">
    <name type="scientific">Candidatus Anaerotruncus excrementipullorum</name>
    <dbReference type="NCBI Taxonomy" id="2838465"/>
    <lineage>
        <taxon>Bacteria</taxon>
        <taxon>Bacillati</taxon>
        <taxon>Bacillota</taxon>
        <taxon>Clostridia</taxon>
        <taxon>Eubacteriales</taxon>
        <taxon>Oscillospiraceae</taxon>
        <taxon>Anaerotruncus</taxon>
    </lineage>
</organism>
<dbReference type="GO" id="GO:0005886">
    <property type="term" value="C:plasma membrane"/>
    <property type="evidence" value="ECO:0007669"/>
    <property type="project" value="UniProtKB-SubCell"/>
</dbReference>
<keyword evidence="2 7" id="KW-0813">Transport</keyword>
<feature type="transmembrane region" description="Helical" evidence="7">
    <location>
        <begin position="222"/>
        <end position="244"/>
    </location>
</feature>
<keyword evidence="3" id="KW-1003">Cell membrane</keyword>
<gene>
    <name evidence="9" type="ORF">H9736_01615</name>
</gene>
<comment type="subcellular location">
    <subcellularLocation>
        <location evidence="1 7">Cell membrane</location>
        <topology evidence="1 7">Multi-pass membrane protein</topology>
    </subcellularLocation>
</comment>
<name>A0A9D1WPY0_9FIRM</name>
<evidence type="ECO:0000256" key="4">
    <source>
        <dbReference type="ARBA" id="ARBA00022692"/>
    </source>
</evidence>
<comment type="caution">
    <text evidence="9">The sequence shown here is derived from an EMBL/GenBank/DDBJ whole genome shotgun (WGS) entry which is preliminary data.</text>
</comment>
<dbReference type="PANTHER" id="PTHR30151:SF0">
    <property type="entry name" value="ABC TRANSPORTER PERMEASE PROTEIN MJ0413-RELATED"/>
    <property type="match status" value="1"/>
</dbReference>
<evidence type="ECO:0000256" key="3">
    <source>
        <dbReference type="ARBA" id="ARBA00022475"/>
    </source>
</evidence>
<evidence type="ECO:0000313" key="10">
    <source>
        <dbReference type="Proteomes" id="UP000886800"/>
    </source>
</evidence>
<keyword evidence="4 7" id="KW-0812">Transmembrane</keyword>
<dbReference type="GO" id="GO:0055085">
    <property type="term" value="P:transmembrane transport"/>
    <property type="evidence" value="ECO:0007669"/>
    <property type="project" value="InterPro"/>
</dbReference>
<evidence type="ECO:0000256" key="6">
    <source>
        <dbReference type="ARBA" id="ARBA00023136"/>
    </source>
</evidence>
<comment type="similarity">
    <text evidence="7">Belongs to the binding-protein-dependent transport system permease family.</text>
</comment>
<feature type="transmembrane region" description="Helical" evidence="7">
    <location>
        <begin position="12"/>
        <end position="31"/>
    </location>
</feature>